<proteinExistence type="predicted"/>
<dbReference type="EMBL" id="CADCVN010001436">
    <property type="protein sequence ID" value="CAA9532789.1"/>
    <property type="molecule type" value="Genomic_DNA"/>
</dbReference>
<reference evidence="1" key="1">
    <citation type="submission" date="2020-02" db="EMBL/GenBank/DDBJ databases">
        <authorList>
            <person name="Meier V. D."/>
        </authorList>
    </citation>
    <scope>NUCLEOTIDE SEQUENCE</scope>
    <source>
        <strain evidence="1">AVDCRST_MAG96</strain>
    </source>
</reference>
<evidence type="ECO:0000313" key="1">
    <source>
        <dbReference type="EMBL" id="CAA9532789.1"/>
    </source>
</evidence>
<feature type="non-terminal residue" evidence="1">
    <location>
        <position position="243"/>
    </location>
</feature>
<sequence length="243" mass="26987">MKYLINIFVIVLLILIAFSCKKTSFIDSPDALSSFSTDTLHFDTVFTTTGSVTRSFKIFNQNDQKLRLSQIRLMGGPSSPYKINVDGTPGVSFSEIELEPHDSVYVFVSVTINPNAANLPFIVEDSILVNYNGNNKYLQLQAFGRNARFLQNQRVTADSIWNNDLPFVILGGLSVDSNVTLTINKGCKIYCHADAPFIVNGTLRTNGEMFDSTKVLFRGDRLDPVYSDLPAAWPGIYFTASSI</sequence>
<accession>A0A6J4TUY3</accession>
<protein>
    <submittedName>
        <fullName evidence="1">Oligopeptide ABC transporter, periplasmic oligopeptide-binding protein OppA</fullName>
    </submittedName>
</protein>
<gene>
    <name evidence="1" type="ORF">AVDCRST_MAG96-3681</name>
</gene>
<name>A0A6J4TUY3_9BACT</name>
<dbReference type="PROSITE" id="PS51257">
    <property type="entry name" value="PROKAR_LIPOPROTEIN"/>
    <property type="match status" value="1"/>
</dbReference>
<organism evidence="1">
    <name type="scientific">uncultured Segetibacter sp</name>
    <dbReference type="NCBI Taxonomy" id="481133"/>
    <lineage>
        <taxon>Bacteria</taxon>
        <taxon>Pseudomonadati</taxon>
        <taxon>Bacteroidota</taxon>
        <taxon>Chitinophagia</taxon>
        <taxon>Chitinophagales</taxon>
        <taxon>Chitinophagaceae</taxon>
        <taxon>Segetibacter</taxon>
        <taxon>environmental samples</taxon>
    </lineage>
</organism>
<dbReference type="AlphaFoldDB" id="A0A6J4TUY3"/>